<dbReference type="GO" id="GO:0004553">
    <property type="term" value="F:hydrolase activity, hydrolyzing O-glycosyl compounds"/>
    <property type="evidence" value="ECO:0007669"/>
    <property type="project" value="InterPro"/>
</dbReference>
<gene>
    <name evidence="6" type="ORF">SUGI_1513340</name>
</gene>
<dbReference type="EMBL" id="BSEH01001036">
    <property type="protein sequence ID" value="GLJ59536.1"/>
    <property type="molecule type" value="Genomic_DNA"/>
</dbReference>
<organism evidence="6 7">
    <name type="scientific">Cryptomeria japonica</name>
    <name type="common">Japanese cedar</name>
    <name type="synonym">Cupressus japonica</name>
    <dbReference type="NCBI Taxonomy" id="3369"/>
    <lineage>
        <taxon>Eukaryota</taxon>
        <taxon>Viridiplantae</taxon>
        <taxon>Streptophyta</taxon>
        <taxon>Embryophyta</taxon>
        <taxon>Tracheophyta</taxon>
        <taxon>Spermatophyta</taxon>
        <taxon>Pinopsida</taxon>
        <taxon>Pinidae</taxon>
        <taxon>Conifers II</taxon>
        <taxon>Cupressales</taxon>
        <taxon>Cupressaceae</taxon>
        <taxon>Cryptomeria</taxon>
    </lineage>
</organism>
<dbReference type="SUPFAM" id="SSF51445">
    <property type="entry name" value="(Trans)glycosidases"/>
    <property type="match status" value="1"/>
</dbReference>
<dbReference type="InterPro" id="IPR000490">
    <property type="entry name" value="Glyco_hydro_17"/>
</dbReference>
<evidence type="ECO:0008006" key="8">
    <source>
        <dbReference type="Google" id="ProtNLM"/>
    </source>
</evidence>
<evidence type="ECO:0000256" key="1">
    <source>
        <dbReference type="ARBA" id="ARBA00008773"/>
    </source>
</evidence>
<proteinExistence type="inferred from homology"/>
<comment type="caution">
    <text evidence="6">The sequence shown here is derived from an EMBL/GenBank/DDBJ whole genome shotgun (WGS) entry which is preliminary data.</text>
</comment>
<keyword evidence="2 5" id="KW-0378">Hydrolase</keyword>
<evidence type="ECO:0000256" key="2">
    <source>
        <dbReference type="ARBA" id="ARBA00022801"/>
    </source>
</evidence>
<dbReference type="Pfam" id="PF00332">
    <property type="entry name" value="Glyco_hydro_17"/>
    <property type="match status" value="1"/>
</dbReference>
<evidence type="ECO:0000313" key="6">
    <source>
        <dbReference type="EMBL" id="GLJ59536.1"/>
    </source>
</evidence>
<dbReference type="InterPro" id="IPR017853">
    <property type="entry name" value="GH"/>
</dbReference>
<dbReference type="PROSITE" id="PS00587">
    <property type="entry name" value="GLYCOSYL_HYDROL_F17"/>
    <property type="match status" value="1"/>
</dbReference>
<sequence length="210" mass="23460">MSAILKFLRDNGSPFMAHVYPHFSSKHSVGSISADYALFRSTSTVVSLVIDGSLMYNNLFDALVDTFIAAIDKLGHSNIPIVITESGWPSAGNAVATVDNARTYNNNLIKHVLSNAGTPKRPGTTIETYIFALFNENQKAGGEEERHFGLFETNKTPVYPVVFQPESYRGLNVVYIYLTVVYNVFLKLKLLQAPPKQRRNRALLVHNLFY</sequence>
<dbReference type="Proteomes" id="UP001234787">
    <property type="component" value="Unassembled WGS sequence"/>
</dbReference>
<accession>A0AAD3NU49</accession>
<keyword evidence="7" id="KW-1185">Reference proteome</keyword>
<name>A0AAD3NU49_CRYJA</name>
<evidence type="ECO:0000256" key="5">
    <source>
        <dbReference type="RuleBase" id="RU004336"/>
    </source>
</evidence>
<evidence type="ECO:0000256" key="3">
    <source>
        <dbReference type="ARBA" id="ARBA00023295"/>
    </source>
</evidence>
<evidence type="ECO:0000256" key="4">
    <source>
        <dbReference type="RuleBase" id="RU004335"/>
    </source>
</evidence>
<dbReference type="InterPro" id="IPR044965">
    <property type="entry name" value="Glyco_hydro_17_plant"/>
</dbReference>
<comment type="similarity">
    <text evidence="1 4">Belongs to the glycosyl hydrolase 17 family.</text>
</comment>
<reference evidence="6" key="1">
    <citation type="submission" date="2022-12" db="EMBL/GenBank/DDBJ databases">
        <title>Chromosome-Level Genome Assembly of Japanese Cedar (Cryptomeriajaponica D. Don).</title>
        <authorList>
            <person name="Fujino T."/>
            <person name="Yamaguchi K."/>
            <person name="Yokoyama T."/>
            <person name="Hamanaka T."/>
            <person name="Harazono Y."/>
            <person name="Kamada H."/>
            <person name="Kobayashi W."/>
            <person name="Ujino-Ihara T."/>
            <person name="Uchiyama K."/>
            <person name="Matsumoto A."/>
            <person name="Izuno A."/>
            <person name="Tsumura Y."/>
            <person name="Toyoda A."/>
            <person name="Shigenobu S."/>
            <person name="Moriguchi Y."/>
            <person name="Ueno S."/>
            <person name="Kasahara M."/>
        </authorList>
    </citation>
    <scope>NUCLEOTIDE SEQUENCE</scope>
</reference>
<dbReference type="Gene3D" id="3.20.20.80">
    <property type="entry name" value="Glycosidases"/>
    <property type="match status" value="1"/>
</dbReference>
<dbReference type="PANTHER" id="PTHR32227">
    <property type="entry name" value="GLUCAN ENDO-1,3-BETA-GLUCOSIDASE BG1-RELATED-RELATED"/>
    <property type="match status" value="1"/>
</dbReference>
<protein>
    <recommendedName>
        <fullName evidence="8">Glucan endo-1,3-beta-D-glucosidase</fullName>
    </recommendedName>
</protein>
<dbReference type="AlphaFoldDB" id="A0AAD3NU49"/>
<keyword evidence="3 5" id="KW-0326">Glycosidase</keyword>
<evidence type="ECO:0000313" key="7">
    <source>
        <dbReference type="Proteomes" id="UP001234787"/>
    </source>
</evidence>
<dbReference type="GO" id="GO:0005975">
    <property type="term" value="P:carbohydrate metabolic process"/>
    <property type="evidence" value="ECO:0007669"/>
    <property type="project" value="InterPro"/>
</dbReference>